<protein>
    <recommendedName>
        <fullName evidence="4">DUF4197 family protein</fullName>
    </recommendedName>
</protein>
<sequence>MKKQVFAYLIAGCMLVFAHTSFAQRVTLEDLLDKAMVLSQQNEKQKLAETLKDGSIALESEANTRGNDMKAKLLGQAGELKNLIPLATEGTLKTDVLGKVINTIRLVVGANQINNLLSEGKNGLLGNAESLTGSLNLLNAGKEALNVKDQDKLGTLVDAVSGAVKKLNGQDTSAKLAASSAKKTLGKIVDLIKDAV</sequence>
<feature type="chain" id="PRO_5046558837" description="DUF4197 family protein" evidence="1">
    <location>
        <begin position="24"/>
        <end position="196"/>
    </location>
</feature>
<gene>
    <name evidence="2" type="ORF">ACFSR2_07675</name>
</gene>
<evidence type="ECO:0008006" key="4">
    <source>
        <dbReference type="Google" id="ProtNLM"/>
    </source>
</evidence>
<accession>A0ABW5J521</accession>
<reference evidence="3" key="1">
    <citation type="journal article" date="2019" name="Int. J. Syst. Evol. Microbiol.">
        <title>The Global Catalogue of Microorganisms (GCM) 10K type strain sequencing project: providing services to taxonomists for standard genome sequencing and annotation.</title>
        <authorList>
            <consortium name="The Broad Institute Genomics Platform"/>
            <consortium name="The Broad Institute Genome Sequencing Center for Infectious Disease"/>
            <person name="Wu L."/>
            <person name="Ma J."/>
        </authorList>
    </citation>
    <scope>NUCLEOTIDE SEQUENCE [LARGE SCALE GENOMIC DNA]</scope>
    <source>
        <strain evidence="3">KCTC 52344</strain>
    </source>
</reference>
<keyword evidence="1" id="KW-0732">Signal</keyword>
<comment type="caution">
    <text evidence="2">The sequence shown here is derived from an EMBL/GenBank/DDBJ whole genome shotgun (WGS) entry which is preliminary data.</text>
</comment>
<name>A0ABW5J521_9BACT</name>
<dbReference type="Proteomes" id="UP001597510">
    <property type="component" value="Unassembled WGS sequence"/>
</dbReference>
<organism evidence="2 3">
    <name type="scientific">Emticicia soli</name>
    <dbReference type="NCBI Taxonomy" id="2027878"/>
    <lineage>
        <taxon>Bacteria</taxon>
        <taxon>Pseudomonadati</taxon>
        <taxon>Bacteroidota</taxon>
        <taxon>Cytophagia</taxon>
        <taxon>Cytophagales</taxon>
        <taxon>Leadbetterellaceae</taxon>
        <taxon>Emticicia</taxon>
    </lineage>
</organism>
<evidence type="ECO:0000256" key="1">
    <source>
        <dbReference type="SAM" id="SignalP"/>
    </source>
</evidence>
<evidence type="ECO:0000313" key="2">
    <source>
        <dbReference type="EMBL" id="MFD2520755.1"/>
    </source>
</evidence>
<dbReference type="EMBL" id="JBHULC010000008">
    <property type="protein sequence ID" value="MFD2520755.1"/>
    <property type="molecule type" value="Genomic_DNA"/>
</dbReference>
<dbReference type="RefSeq" id="WP_340235244.1">
    <property type="nucleotide sequence ID" value="NZ_JBBEWC010000003.1"/>
</dbReference>
<evidence type="ECO:0000313" key="3">
    <source>
        <dbReference type="Proteomes" id="UP001597510"/>
    </source>
</evidence>
<keyword evidence="3" id="KW-1185">Reference proteome</keyword>
<feature type="signal peptide" evidence="1">
    <location>
        <begin position="1"/>
        <end position="23"/>
    </location>
</feature>
<proteinExistence type="predicted"/>